<accession>A0A2G3AFL8</accession>
<dbReference type="Gramene" id="PHT93029">
    <property type="protein sequence ID" value="PHT93029"/>
    <property type="gene ID" value="T459_00911"/>
</dbReference>
<evidence type="ECO:0000256" key="5">
    <source>
        <dbReference type="ARBA" id="ARBA00023242"/>
    </source>
</evidence>
<gene>
    <name evidence="7" type="ORF">T459_00911</name>
</gene>
<evidence type="ECO:0000259" key="6">
    <source>
        <dbReference type="PROSITE" id="PS51005"/>
    </source>
</evidence>
<comment type="subcellular location">
    <subcellularLocation>
        <location evidence="1">Nucleus</location>
    </subcellularLocation>
</comment>
<reference evidence="7 8" key="1">
    <citation type="journal article" date="2014" name="Nat. Genet.">
        <title>Genome sequence of the hot pepper provides insights into the evolution of pungency in Capsicum species.</title>
        <authorList>
            <person name="Kim S."/>
            <person name="Park M."/>
            <person name="Yeom S.I."/>
            <person name="Kim Y.M."/>
            <person name="Lee J.M."/>
            <person name="Lee H.A."/>
            <person name="Seo E."/>
            <person name="Choi J."/>
            <person name="Cheong K."/>
            <person name="Kim K.T."/>
            <person name="Jung K."/>
            <person name="Lee G.W."/>
            <person name="Oh S.K."/>
            <person name="Bae C."/>
            <person name="Kim S.B."/>
            <person name="Lee H.Y."/>
            <person name="Kim S.Y."/>
            <person name="Kim M.S."/>
            <person name="Kang B.C."/>
            <person name="Jo Y.D."/>
            <person name="Yang H.B."/>
            <person name="Jeong H.J."/>
            <person name="Kang W.H."/>
            <person name="Kwon J.K."/>
            <person name="Shin C."/>
            <person name="Lim J.Y."/>
            <person name="Park J.H."/>
            <person name="Huh J.H."/>
            <person name="Kim J.S."/>
            <person name="Kim B.D."/>
            <person name="Cohen O."/>
            <person name="Paran I."/>
            <person name="Suh M.C."/>
            <person name="Lee S.B."/>
            <person name="Kim Y.K."/>
            <person name="Shin Y."/>
            <person name="Noh S.J."/>
            <person name="Park J."/>
            <person name="Seo Y.S."/>
            <person name="Kwon S.Y."/>
            <person name="Kim H.A."/>
            <person name="Park J.M."/>
            <person name="Kim H.J."/>
            <person name="Choi S.B."/>
            <person name="Bosland P.W."/>
            <person name="Reeves G."/>
            <person name="Jo S.H."/>
            <person name="Lee B.W."/>
            <person name="Cho H.T."/>
            <person name="Choi H.S."/>
            <person name="Lee M.S."/>
            <person name="Yu Y."/>
            <person name="Do Choi Y."/>
            <person name="Park B.S."/>
            <person name="van Deynze A."/>
            <person name="Ashrafi H."/>
            <person name="Hill T."/>
            <person name="Kim W.T."/>
            <person name="Pai H.S."/>
            <person name="Ahn H.K."/>
            <person name="Yeam I."/>
            <person name="Giovannoni J.J."/>
            <person name="Rose J.K."/>
            <person name="Sorensen I."/>
            <person name="Lee S.J."/>
            <person name="Kim R.W."/>
            <person name="Choi I.Y."/>
            <person name="Choi B.S."/>
            <person name="Lim J.S."/>
            <person name="Lee Y.H."/>
            <person name="Choi D."/>
        </authorList>
    </citation>
    <scope>NUCLEOTIDE SEQUENCE [LARGE SCALE GENOMIC DNA]</scope>
    <source>
        <strain evidence="8">cv. CM334</strain>
    </source>
</reference>
<dbReference type="Pfam" id="PF02365">
    <property type="entry name" value="NAM"/>
    <property type="match status" value="1"/>
</dbReference>
<dbReference type="PANTHER" id="PTHR31989">
    <property type="entry name" value="NAC DOMAIN-CONTAINING PROTEIN 82-RELATED"/>
    <property type="match status" value="1"/>
</dbReference>
<keyword evidence="8" id="KW-1185">Reference proteome</keyword>
<dbReference type="AlphaFoldDB" id="A0A2G3AFL8"/>
<dbReference type="GO" id="GO:0005634">
    <property type="term" value="C:nucleus"/>
    <property type="evidence" value="ECO:0007669"/>
    <property type="project" value="UniProtKB-SubCell"/>
</dbReference>
<name>A0A2G3AFL8_CAPAN</name>
<comment type="caution">
    <text evidence="7">The sequence shown here is derived from an EMBL/GenBank/DDBJ whole genome shotgun (WGS) entry which is preliminary data.</text>
</comment>
<sequence>MAALAFDDIIQIYYVKNQALVEWRAWDHTWRGRFEPSIDQTQVWKIAWSLEDLRTLGFRQPLLVHSFGSFYYGNFGHLALRAFWIFILSSKTPSPPLVIKVTLSLALQEIVMEEGYRFHPTDSELLAFLLRFIAEKDLRDDGYITEHDVYKQEPWVTYGCGCHCGGEDEGDTSSYRYFITPMHKNKIKKKKKSLWDDKKKDRFCRIVGEKLGTWKQKDKGKNVIMTSFGNQSKSLIIGRKKSLCYETTRCCPDDGKWLMKEYAFCEIILNQFSKSKFRDYVICAIKRKSQKNSSNGTRCSNRTTIMDTEVESEVNSVEPLMDLKYNALTPIQVDSMLESEVQIQGAAGEENNVVLGITTTTQIQEHNDLEIMDISDQDFEMMSPINVAENLMLEFDEFKAKIQEADGEENGVWGIQEFENASPEINLPNFLDLLSGDADYCSTSNHVEIQEAHGEENGQLELCTSPQIQEPVILDFANLNSQLNMPDFFDTCLNTWVSQNSWIYELISPFDFSKQGTAESNASGADSRG</sequence>
<reference evidence="7 8" key="2">
    <citation type="journal article" date="2017" name="Genome Biol.">
        <title>New reference genome sequences of hot pepper reveal the massive evolution of plant disease-resistance genes by retroduplication.</title>
        <authorList>
            <person name="Kim S."/>
            <person name="Park J."/>
            <person name="Yeom S.I."/>
            <person name="Kim Y.M."/>
            <person name="Seo E."/>
            <person name="Kim K.T."/>
            <person name="Kim M.S."/>
            <person name="Lee J.M."/>
            <person name="Cheong K."/>
            <person name="Shin H.S."/>
            <person name="Kim S.B."/>
            <person name="Han K."/>
            <person name="Lee J."/>
            <person name="Park M."/>
            <person name="Lee H.A."/>
            <person name="Lee H.Y."/>
            <person name="Lee Y."/>
            <person name="Oh S."/>
            <person name="Lee J.H."/>
            <person name="Choi E."/>
            <person name="Choi E."/>
            <person name="Lee S.E."/>
            <person name="Jeon J."/>
            <person name="Kim H."/>
            <person name="Choi G."/>
            <person name="Song H."/>
            <person name="Lee J."/>
            <person name="Lee S.C."/>
            <person name="Kwon J.K."/>
            <person name="Lee H.Y."/>
            <person name="Koo N."/>
            <person name="Hong Y."/>
            <person name="Kim R.W."/>
            <person name="Kang W.H."/>
            <person name="Huh J.H."/>
            <person name="Kang B.C."/>
            <person name="Yang T.J."/>
            <person name="Lee Y.H."/>
            <person name="Bennetzen J.L."/>
            <person name="Choi D."/>
        </authorList>
    </citation>
    <scope>NUCLEOTIDE SEQUENCE [LARGE SCALE GENOMIC DNA]</scope>
    <source>
        <strain evidence="8">cv. CM334</strain>
    </source>
</reference>
<evidence type="ECO:0000256" key="3">
    <source>
        <dbReference type="ARBA" id="ARBA00023125"/>
    </source>
</evidence>
<evidence type="ECO:0000313" key="8">
    <source>
        <dbReference type="Proteomes" id="UP000222542"/>
    </source>
</evidence>
<keyword evidence="5" id="KW-0539">Nucleus</keyword>
<organism evidence="7 8">
    <name type="scientific">Capsicum annuum</name>
    <name type="common">Capsicum pepper</name>
    <dbReference type="NCBI Taxonomy" id="4072"/>
    <lineage>
        <taxon>Eukaryota</taxon>
        <taxon>Viridiplantae</taxon>
        <taxon>Streptophyta</taxon>
        <taxon>Embryophyta</taxon>
        <taxon>Tracheophyta</taxon>
        <taxon>Spermatophyta</taxon>
        <taxon>Magnoliopsida</taxon>
        <taxon>eudicotyledons</taxon>
        <taxon>Gunneridae</taxon>
        <taxon>Pentapetalae</taxon>
        <taxon>asterids</taxon>
        <taxon>lamiids</taxon>
        <taxon>Solanales</taxon>
        <taxon>Solanaceae</taxon>
        <taxon>Solanoideae</taxon>
        <taxon>Capsiceae</taxon>
        <taxon>Capsicum</taxon>
    </lineage>
</organism>
<keyword evidence="4" id="KW-0804">Transcription</keyword>
<dbReference type="GO" id="GO:0006355">
    <property type="term" value="P:regulation of DNA-templated transcription"/>
    <property type="evidence" value="ECO:0007669"/>
    <property type="project" value="InterPro"/>
</dbReference>
<dbReference type="Proteomes" id="UP000222542">
    <property type="component" value="Unassembled WGS sequence"/>
</dbReference>
<dbReference type="SUPFAM" id="SSF101941">
    <property type="entry name" value="NAC domain"/>
    <property type="match status" value="1"/>
</dbReference>
<keyword evidence="2" id="KW-0805">Transcription regulation</keyword>
<dbReference type="InterPro" id="IPR036093">
    <property type="entry name" value="NAC_dom_sf"/>
</dbReference>
<dbReference type="EMBL" id="AYRZ02000001">
    <property type="protein sequence ID" value="PHT93029.1"/>
    <property type="molecule type" value="Genomic_DNA"/>
</dbReference>
<proteinExistence type="predicted"/>
<evidence type="ECO:0000256" key="2">
    <source>
        <dbReference type="ARBA" id="ARBA00023015"/>
    </source>
</evidence>
<dbReference type="GO" id="GO:0003677">
    <property type="term" value="F:DNA binding"/>
    <property type="evidence" value="ECO:0007669"/>
    <property type="project" value="UniProtKB-KW"/>
</dbReference>
<evidence type="ECO:0000256" key="1">
    <source>
        <dbReference type="ARBA" id="ARBA00004123"/>
    </source>
</evidence>
<evidence type="ECO:0000313" key="7">
    <source>
        <dbReference type="EMBL" id="PHT93029.1"/>
    </source>
</evidence>
<keyword evidence="3" id="KW-0238">DNA-binding</keyword>
<dbReference type="Gene3D" id="2.170.150.80">
    <property type="entry name" value="NAC domain"/>
    <property type="match status" value="1"/>
</dbReference>
<dbReference type="PROSITE" id="PS51005">
    <property type="entry name" value="NAC"/>
    <property type="match status" value="1"/>
</dbReference>
<feature type="domain" description="NAC" evidence="6">
    <location>
        <begin position="112"/>
        <end position="288"/>
    </location>
</feature>
<dbReference type="InterPro" id="IPR003441">
    <property type="entry name" value="NAC-dom"/>
</dbReference>
<protein>
    <recommendedName>
        <fullName evidence="6">NAC domain-containing protein</fullName>
    </recommendedName>
</protein>
<evidence type="ECO:0000256" key="4">
    <source>
        <dbReference type="ARBA" id="ARBA00023163"/>
    </source>
</evidence>